<keyword evidence="1" id="KW-1133">Transmembrane helix</keyword>
<evidence type="ECO:0000313" key="3">
    <source>
        <dbReference type="Proteomes" id="UP001596391"/>
    </source>
</evidence>
<dbReference type="InterPro" id="IPR032809">
    <property type="entry name" value="Put_HupE_UreJ"/>
</dbReference>
<name>A0ABW1ZEI0_9BACT</name>
<evidence type="ECO:0000313" key="2">
    <source>
        <dbReference type="EMBL" id="MFC6646598.1"/>
    </source>
</evidence>
<feature type="transmembrane region" description="Helical" evidence="1">
    <location>
        <begin position="201"/>
        <end position="218"/>
    </location>
</feature>
<dbReference type="Proteomes" id="UP001596391">
    <property type="component" value="Unassembled WGS sequence"/>
</dbReference>
<comment type="caution">
    <text evidence="2">The sequence shown here is derived from an EMBL/GenBank/DDBJ whole genome shotgun (WGS) entry which is preliminary data.</text>
</comment>
<gene>
    <name evidence="2" type="ORF">ACFQBQ_13580</name>
</gene>
<feature type="transmembrane region" description="Helical" evidence="1">
    <location>
        <begin position="353"/>
        <end position="372"/>
    </location>
</feature>
<keyword evidence="3" id="KW-1185">Reference proteome</keyword>
<dbReference type="EMBL" id="JBHSWI010000001">
    <property type="protein sequence ID" value="MFC6646598.1"/>
    <property type="molecule type" value="Genomic_DNA"/>
</dbReference>
<feature type="transmembrane region" description="Helical" evidence="1">
    <location>
        <begin position="392"/>
        <end position="410"/>
    </location>
</feature>
<evidence type="ECO:0000256" key="1">
    <source>
        <dbReference type="SAM" id="Phobius"/>
    </source>
</evidence>
<feature type="transmembrane region" description="Helical" evidence="1">
    <location>
        <begin position="289"/>
        <end position="308"/>
    </location>
</feature>
<feature type="transmembrane region" description="Helical" evidence="1">
    <location>
        <begin position="320"/>
        <end position="346"/>
    </location>
</feature>
<feature type="transmembrane region" description="Helical" evidence="1">
    <location>
        <begin position="230"/>
        <end position="254"/>
    </location>
</feature>
<sequence>MQRSITILGLLLCIMMMPARVLAHSMYQSSVLLDVQGREVHIELQLPPSRLGEALGLQLSAENLQAHAAEIQRYCVMNIMLRDERGRLWTLGAPSTPEWQSVDGAPYVVMHMTSYAAADQSSRRFQIEDHIITDKLPSHAILVTVRSDWQGSTFASDPNLVSILNGREPRADVDLGTGSWMKGFTSVFRLGTRHIAEGTDHLLFLMVLLLPAPLAFAGRRWSGPVASSRSVWRIVAIATAFTVGHSCTLALATFNVLHVPERPIEALIALSIFVSAIHALRPLFPGREAFIAAGFGWIHGLAFATTLADLGLRGWDRGLALLAFNLGIEAMQILVILCILPSLVLLSRTRFYTAFRCAGAAFALLVSVGWMIERVSLRTLGVDRVVNALAQEAPWFALSLFGASVLLYGTRRLPLTRS</sequence>
<reference evidence="3" key="1">
    <citation type="journal article" date="2019" name="Int. J. Syst. Evol. Microbiol.">
        <title>The Global Catalogue of Microorganisms (GCM) 10K type strain sequencing project: providing services to taxonomists for standard genome sequencing and annotation.</title>
        <authorList>
            <consortium name="The Broad Institute Genomics Platform"/>
            <consortium name="The Broad Institute Genome Sequencing Center for Infectious Disease"/>
            <person name="Wu L."/>
            <person name="Ma J."/>
        </authorList>
    </citation>
    <scope>NUCLEOTIDE SEQUENCE [LARGE SCALE GENOMIC DNA]</scope>
    <source>
        <strain evidence="3">CGMCC 1.16026</strain>
    </source>
</reference>
<protein>
    <submittedName>
        <fullName evidence="2">HupE/UreJ family protein</fullName>
    </submittedName>
</protein>
<organism evidence="2 3">
    <name type="scientific">Granulicella cerasi</name>
    <dbReference type="NCBI Taxonomy" id="741063"/>
    <lineage>
        <taxon>Bacteria</taxon>
        <taxon>Pseudomonadati</taxon>
        <taxon>Acidobacteriota</taxon>
        <taxon>Terriglobia</taxon>
        <taxon>Terriglobales</taxon>
        <taxon>Acidobacteriaceae</taxon>
        <taxon>Granulicella</taxon>
    </lineage>
</organism>
<dbReference type="Pfam" id="PF13795">
    <property type="entry name" value="HupE_UreJ_2"/>
    <property type="match status" value="1"/>
</dbReference>
<accession>A0ABW1ZEI0</accession>
<feature type="transmembrane region" description="Helical" evidence="1">
    <location>
        <begin position="266"/>
        <end position="284"/>
    </location>
</feature>
<proteinExistence type="predicted"/>
<keyword evidence="1" id="KW-0812">Transmembrane</keyword>
<dbReference type="RefSeq" id="WP_263370254.1">
    <property type="nucleotide sequence ID" value="NZ_JAGSYD010000001.1"/>
</dbReference>
<keyword evidence="1" id="KW-0472">Membrane</keyword>